<dbReference type="AlphaFoldDB" id="A0A7S0YPH1"/>
<sequence length="220" mass="24663">MLLRNSFFLVLIFAFIKAAFSANLPVTYGSSIKLQHFSTKHRLHSHAVGYSRGSQQQSVTGYPEGEDANSLWLVSCDVSNDCLPGSAIKKGFPIRLQHMSTRRWLHSHDFHSPLTNQLEVSCFGSDDQSDSGDRWVIDWDGKDAIWRQSTRIRLHHVDTKGYLSSNTNKFGSPIANQQEVCGIRKKDRSTEWIAAEGVYYPLNPKTKTSSGAASSAHDDF</sequence>
<dbReference type="InterPro" id="IPR016093">
    <property type="entry name" value="MIR_motif"/>
</dbReference>
<keyword evidence="1 3" id="KW-0732">Signal</keyword>
<dbReference type="SMART" id="SM00472">
    <property type="entry name" value="MIR"/>
    <property type="match status" value="3"/>
</dbReference>
<evidence type="ECO:0000256" key="3">
    <source>
        <dbReference type="SAM" id="SignalP"/>
    </source>
</evidence>
<feature type="signal peptide" evidence="3">
    <location>
        <begin position="1"/>
        <end position="21"/>
    </location>
</feature>
<evidence type="ECO:0000256" key="2">
    <source>
        <dbReference type="ARBA" id="ARBA00022737"/>
    </source>
</evidence>
<dbReference type="PANTHER" id="PTHR46809:SF2">
    <property type="entry name" value="GH21273P"/>
    <property type="match status" value="1"/>
</dbReference>
<name>A0A7S0YPH1_9CHLO</name>
<keyword evidence="2" id="KW-0677">Repeat</keyword>
<dbReference type="InterPro" id="IPR036300">
    <property type="entry name" value="MIR_dom_sf"/>
</dbReference>
<accession>A0A7S0YPH1</accession>
<dbReference type="Gene3D" id="2.80.10.50">
    <property type="match status" value="1"/>
</dbReference>
<organism evidence="5">
    <name type="scientific">Polytomella parva</name>
    <dbReference type="NCBI Taxonomy" id="51329"/>
    <lineage>
        <taxon>Eukaryota</taxon>
        <taxon>Viridiplantae</taxon>
        <taxon>Chlorophyta</taxon>
        <taxon>core chlorophytes</taxon>
        <taxon>Chlorophyceae</taxon>
        <taxon>CS clade</taxon>
        <taxon>Chlamydomonadales</taxon>
        <taxon>Chlamydomonadaceae</taxon>
        <taxon>Polytomella</taxon>
    </lineage>
</organism>
<gene>
    <name evidence="5" type="ORF">PPAR00522_LOCUS15256</name>
</gene>
<evidence type="ECO:0000259" key="4">
    <source>
        <dbReference type="PROSITE" id="PS50919"/>
    </source>
</evidence>
<evidence type="ECO:0000313" key="5">
    <source>
        <dbReference type="EMBL" id="CAD8781088.1"/>
    </source>
</evidence>
<dbReference type="Pfam" id="PF02815">
    <property type="entry name" value="MIR"/>
    <property type="match status" value="1"/>
</dbReference>
<evidence type="ECO:0000256" key="1">
    <source>
        <dbReference type="ARBA" id="ARBA00022729"/>
    </source>
</evidence>
<protein>
    <recommendedName>
        <fullName evidence="4">MIR domain-containing protein</fullName>
    </recommendedName>
</protein>
<reference evidence="5" key="1">
    <citation type="submission" date="2021-01" db="EMBL/GenBank/DDBJ databases">
        <authorList>
            <person name="Corre E."/>
            <person name="Pelletier E."/>
            <person name="Niang G."/>
            <person name="Scheremetjew M."/>
            <person name="Finn R."/>
            <person name="Kale V."/>
            <person name="Holt S."/>
            <person name="Cochrane G."/>
            <person name="Meng A."/>
            <person name="Brown T."/>
            <person name="Cohen L."/>
        </authorList>
    </citation>
    <scope>NUCLEOTIDE SEQUENCE</scope>
    <source>
        <strain evidence="5">SAG 63-3</strain>
    </source>
</reference>
<feature type="domain" description="MIR" evidence="4">
    <location>
        <begin position="143"/>
        <end position="197"/>
    </location>
</feature>
<dbReference type="SUPFAM" id="SSF82109">
    <property type="entry name" value="MIR domain"/>
    <property type="match status" value="1"/>
</dbReference>
<proteinExistence type="predicted"/>
<feature type="domain" description="MIR" evidence="4">
    <location>
        <begin position="85"/>
        <end position="140"/>
    </location>
</feature>
<feature type="domain" description="MIR" evidence="4">
    <location>
        <begin position="23"/>
        <end position="77"/>
    </location>
</feature>
<dbReference type="EMBL" id="HBFM01023573">
    <property type="protein sequence ID" value="CAD8781088.1"/>
    <property type="molecule type" value="Transcribed_RNA"/>
</dbReference>
<feature type="chain" id="PRO_5031074449" description="MIR domain-containing protein" evidence="3">
    <location>
        <begin position="22"/>
        <end position="220"/>
    </location>
</feature>
<dbReference type="PROSITE" id="PS50919">
    <property type="entry name" value="MIR"/>
    <property type="match status" value="3"/>
</dbReference>
<dbReference type="PANTHER" id="PTHR46809">
    <property type="entry name" value="STROMAL CELL-DERIVED FACTOR 2-LIKE PROTEIN"/>
    <property type="match status" value="1"/>
</dbReference>